<dbReference type="HAMAP" id="MF_00068">
    <property type="entry name" value="MurQ"/>
    <property type="match status" value="1"/>
</dbReference>
<dbReference type="EMBL" id="JAGVSJ010000012">
    <property type="protein sequence ID" value="MBX8632017.1"/>
    <property type="molecule type" value="Genomic_DNA"/>
</dbReference>
<evidence type="ECO:0000259" key="3">
    <source>
        <dbReference type="PROSITE" id="PS51464"/>
    </source>
</evidence>
<dbReference type="Pfam" id="PF22645">
    <property type="entry name" value="GKRP_SIS_N"/>
    <property type="match status" value="1"/>
</dbReference>
<dbReference type="GO" id="GO:0009254">
    <property type="term" value="P:peptidoglycan turnover"/>
    <property type="evidence" value="ECO:0007669"/>
    <property type="project" value="TreeGrafter"/>
</dbReference>
<dbReference type="PROSITE" id="PS01272">
    <property type="entry name" value="GCKR"/>
    <property type="match status" value="1"/>
</dbReference>
<dbReference type="Gene3D" id="3.40.50.10490">
    <property type="entry name" value="Glucose-6-phosphate isomerase like protein, domain 1"/>
    <property type="match status" value="1"/>
</dbReference>
<dbReference type="PANTHER" id="PTHR10088">
    <property type="entry name" value="GLUCOKINASE REGULATORY PROTEIN"/>
    <property type="match status" value="1"/>
</dbReference>
<dbReference type="NCBIfam" id="NF003915">
    <property type="entry name" value="PRK05441.1"/>
    <property type="match status" value="1"/>
</dbReference>
<dbReference type="SUPFAM" id="SSF53697">
    <property type="entry name" value="SIS domain"/>
    <property type="match status" value="1"/>
</dbReference>
<protein>
    <submittedName>
        <fullName evidence="4">N-acetylmuramic acid 6-phosphate etherase</fullName>
        <ecNumber evidence="4">4.2.1.126</ecNumber>
    </submittedName>
</protein>
<dbReference type="InterPro" id="IPR005488">
    <property type="entry name" value="Etherase_MurQ"/>
</dbReference>
<dbReference type="GO" id="GO:0016835">
    <property type="term" value="F:carbon-oxygen lyase activity"/>
    <property type="evidence" value="ECO:0007669"/>
    <property type="project" value="InterPro"/>
</dbReference>
<dbReference type="EC" id="4.2.1.126" evidence="4"/>
<dbReference type="GO" id="GO:0046348">
    <property type="term" value="P:amino sugar catabolic process"/>
    <property type="evidence" value="ECO:0007669"/>
    <property type="project" value="InterPro"/>
</dbReference>
<gene>
    <name evidence="4" type="primary">murQ</name>
    <name evidence="4" type="ORF">J9259_05815</name>
    <name evidence="5" type="ORF">KIY12_05115</name>
</gene>
<dbReference type="PANTHER" id="PTHR10088:SF4">
    <property type="entry name" value="GLUCOKINASE REGULATORY PROTEIN"/>
    <property type="match status" value="1"/>
</dbReference>
<dbReference type="InterPro" id="IPR046348">
    <property type="entry name" value="SIS_dom_sf"/>
</dbReference>
<keyword evidence="2" id="KW-0119">Carbohydrate metabolism</keyword>
<dbReference type="NCBIfam" id="TIGR00274">
    <property type="entry name" value="N-acetylmuramic acid 6-phosphate etherase"/>
    <property type="match status" value="1"/>
</dbReference>
<dbReference type="AlphaFoldDB" id="A0A8J7YJT2"/>
<sequence length="301" mass="32446">MKEFEGKYSHLETEEISEKFRALDTLDTESVLRIINEEDKKVPYLVEKALPDITKAVDSIAKLIASGGRLIYVGAGTAGRLGFLDAAECVPTFGIPRGTVISVIAGGAGSIVNAKEGAEDCHSCGGRRMSALKVGPNDFVMGIAASGKAPFVIGALKRAKERGATTGALVNVSNPVISEYADHVITVLVGPEVIAGSSRMKAGTAEKLVLNMISTAVFVKLGRVFDNMMIELRPHNEKMRERSVRILSTITKADYDLSSKTLERAGWNIKTATVMLMRNLEVAEAEERLLRANGNLRNALR</sequence>
<feature type="domain" description="SIS" evidence="3">
    <location>
        <begin position="60"/>
        <end position="223"/>
    </location>
</feature>
<evidence type="ECO:0000313" key="5">
    <source>
        <dbReference type="EMBL" id="MBX8644089.1"/>
    </source>
</evidence>
<dbReference type="NCBIfam" id="NF009222">
    <property type="entry name" value="PRK12570.1"/>
    <property type="match status" value="1"/>
</dbReference>
<dbReference type="InterPro" id="IPR040190">
    <property type="entry name" value="MURQ/GCKR"/>
</dbReference>
<evidence type="ECO:0000313" key="4">
    <source>
        <dbReference type="EMBL" id="MBX8632017.1"/>
    </source>
</evidence>
<name>A0A8J7YJT2_9ARCH</name>
<dbReference type="EMBL" id="JAHEAC010000037">
    <property type="protein sequence ID" value="MBX8644089.1"/>
    <property type="molecule type" value="Genomic_DNA"/>
</dbReference>
<comment type="caution">
    <text evidence="4">The sequence shown here is derived from an EMBL/GenBank/DDBJ whole genome shotgun (WGS) entry which is preliminary data.</text>
</comment>
<accession>A0A8J7YJT2</accession>
<dbReference type="Proteomes" id="UP000750197">
    <property type="component" value="Unassembled WGS sequence"/>
</dbReference>
<evidence type="ECO:0000256" key="2">
    <source>
        <dbReference type="ARBA" id="ARBA00023277"/>
    </source>
</evidence>
<dbReference type="Proteomes" id="UP000716004">
    <property type="component" value="Unassembled WGS sequence"/>
</dbReference>
<dbReference type="InterPro" id="IPR001347">
    <property type="entry name" value="SIS_dom"/>
</dbReference>
<keyword evidence="1 4" id="KW-0456">Lyase</keyword>
<dbReference type="GO" id="GO:0097367">
    <property type="term" value="F:carbohydrate derivative binding"/>
    <property type="evidence" value="ECO:0007669"/>
    <property type="project" value="InterPro"/>
</dbReference>
<proteinExistence type="inferred from homology"/>
<dbReference type="GO" id="GO:0016803">
    <property type="term" value="F:ether hydrolase activity"/>
    <property type="evidence" value="ECO:0007669"/>
    <property type="project" value="TreeGrafter"/>
</dbReference>
<dbReference type="InterPro" id="IPR005486">
    <property type="entry name" value="Glucokinase_regulatory_CS"/>
</dbReference>
<dbReference type="PROSITE" id="PS51464">
    <property type="entry name" value="SIS"/>
    <property type="match status" value="1"/>
</dbReference>
<dbReference type="Gene3D" id="1.10.8.1080">
    <property type="match status" value="1"/>
</dbReference>
<evidence type="ECO:0000256" key="1">
    <source>
        <dbReference type="ARBA" id="ARBA00023239"/>
    </source>
</evidence>
<dbReference type="CDD" id="cd05007">
    <property type="entry name" value="SIS_Etherase"/>
    <property type="match status" value="1"/>
</dbReference>
<reference evidence="4" key="1">
    <citation type="submission" date="2021-04" db="EMBL/GenBank/DDBJ databases">
        <title>Genomic insights into ecological role and evolution of a novel Thermoplasmata order Candidatus Sysuiplasmatales.</title>
        <authorList>
            <person name="Yuan Y."/>
        </authorList>
    </citation>
    <scope>NUCLEOTIDE SEQUENCE</scope>
    <source>
        <strain evidence="5">TUT19-bin139</strain>
        <strain evidence="4">YP2-bin.285</strain>
    </source>
</reference>
<evidence type="ECO:0000313" key="6">
    <source>
        <dbReference type="Proteomes" id="UP000716004"/>
    </source>
</evidence>
<organism evidence="4 6">
    <name type="scientific">Candidatus Sysuiplasma superficiale</name>
    <dbReference type="NCBI Taxonomy" id="2823368"/>
    <lineage>
        <taxon>Archaea</taxon>
        <taxon>Methanobacteriati</taxon>
        <taxon>Thermoplasmatota</taxon>
        <taxon>Thermoplasmata</taxon>
        <taxon>Candidatus Sysuiplasmatales</taxon>
        <taxon>Candidatus Sysuiplasmataceae</taxon>
        <taxon>Candidatus Sysuiplasma</taxon>
    </lineage>
</organism>